<dbReference type="eggNOG" id="COG3266">
    <property type="taxonomic scope" value="Bacteria"/>
</dbReference>
<evidence type="ECO:0000313" key="4">
    <source>
        <dbReference type="Proteomes" id="UP000010798"/>
    </source>
</evidence>
<name>L0DEE7_SINAD</name>
<comment type="similarity">
    <text evidence="1">Belongs to the outer membrane factor (OMF) (TC 1.B.17) family.</text>
</comment>
<dbReference type="PROSITE" id="PS51257">
    <property type="entry name" value="PROKAR_LIPOPROTEIN"/>
    <property type="match status" value="1"/>
</dbReference>
<proteinExistence type="inferred from homology"/>
<dbReference type="KEGG" id="saci:Sinac_2946"/>
<dbReference type="RefSeq" id="WP_015246379.1">
    <property type="nucleotide sequence ID" value="NC_019892.1"/>
</dbReference>
<evidence type="ECO:0000256" key="1">
    <source>
        <dbReference type="ARBA" id="ARBA00007613"/>
    </source>
</evidence>
<dbReference type="InterPro" id="IPR010131">
    <property type="entry name" value="MdtP/NodT-like"/>
</dbReference>
<organism evidence="3 4">
    <name type="scientific">Singulisphaera acidiphila (strain ATCC BAA-1392 / DSM 18658 / VKM B-2454 / MOB10)</name>
    <dbReference type="NCBI Taxonomy" id="886293"/>
    <lineage>
        <taxon>Bacteria</taxon>
        <taxon>Pseudomonadati</taxon>
        <taxon>Planctomycetota</taxon>
        <taxon>Planctomycetia</taxon>
        <taxon>Isosphaerales</taxon>
        <taxon>Isosphaeraceae</taxon>
        <taxon>Singulisphaera</taxon>
    </lineage>
</organism>
<dbReference type="HOGENOM" id="CLU_398415_0_0_0"/>
<feature type="region of interest" description="Disordered" evidence="2">
    <location>
        <begin position="604"/>
        <end position="691"/>
    </location>
</feature>
<dbReference type="Pfam" id="PF02321">
    <property type="entry name" value="OEP"/>
    <property type="match status" value="1"/>
</dbReference>
<dbReference type="SUPFAM" id="SSF56954">
    <property type="entry name" value="Outer membrane efflux proteins (OEP)"/>
    <property type="match status" value="1"/>
</dbReference>
<dbReference type="PANTHER" id="PTHR30203">
    <property type="entry name" value="OUTER MEMBRANE CATION EFFLUX PROTEIN"/>
    <property type="match status" value="1"/>
</dbReference>
<feature type="compositionally biased region" description="Pro residues" evidence="2">
    <location>
        <begin position="654"/>
        <end position="672"/>
    </location>
</feature>
<reference evidence="3 4" key="1">
    <citation type="submission" date="2012-02" db="EMBL/GenBank/DDBJ databases">
        <title>Complete sequence of chromosome of Singulisphaera acidiphila DSM 18658.</title>
        <authorList>
            <consortium name="US DOE Joint Genome Institute (JGI-PGF)"/>
            <person name="Lucas S."/>
            <person name="Copeland A."/>
            <person name="Lapidus A."/>
            <person name="Glavina del Rio T."/>
            <person name="Dalin E."/>
            <person name="Tice H."/>
            <person name="Bruce D."/>
            <person name="Goodwin L."/>
            <person name="Pitluck S."/>
            <person name="Peters L."/>
            <person name="Ovchinnikova G."/>
            <person name="Chertkov O."/>
            <person name="Kyrpides N."/>
            <person name="Mavromatis K."/>
            <person name="Ivanova N."/>
            <person name="Brettin T."/>
            <person name="Detter J.C."/>
            <person name="Han C."/>
            <person name="Larimer F."/>
            <person name="Land M."/>
            <person name="Hauser L."/>
            <person name="Markowitz V."/>
            <person name="Cheng J.-F."/>
            <person name="Hugenholtz P."/>
            <person name="Woyke T."/>
            <person name="Wu D."/>
            <person name="Tindall B."/>
            <person name="Pomrenke H."/>
            <person name="Brambilla E."/>
            <person name="Klenk H.-P."/>
            <person name="Eisen J.A."/>
        </authorList>
    </citation>
    <scope>NUCLEOTIDE SEQUENCE [LARGE SCALE GENOMIC DNA]</scope>
    <source>
        <strain evidence="4">ATCC BAA-1392 / DSM 18658 / VKM B-2454 / MOB10</strain>
    </source>
</reference>
<dbReference type="GO" id="GO:0015562">
    <property type="term" value="F:efflux transmembrane transporter activity"/>
    <property type="evidence" value="ECO:0007669"/>
    <property type="project" value="InterPro"/>
</dbReference>
<feature type="compositionally biased region" description="Pro residues" evidence="2">
    <location>
        <begin position="94"/>
        <end position="107"/>
    </location>
</feature>
<dbReference type="PANTHER" id="PTHR30203:SF24">
    <property type="entry name" value="BLR4935 PROTEIN"/>
    <property type="match status" value="1"/>
</dbReference>
<gene>
    <name evidence="3" type="ordered locus">Sinac_2946</name>
</gene>
<dbReference type="STRING" id="886293.Sinac_2946"/>
<keyword evidence="4" id="KW-1185">Reference proteome</keyword>
<dbReference type="Gene3D" id="1.20.1600.10">
    <property type="entry name" value="Outer membrane efflux proteins (OEP)"/>
    <property type="match status" value="1"/>
</dbReference>
<dbReference type="eggNOG" id="COG1538">
    <property type="taxonomic scope" value="Bacteria"/>
</dbReference>
<accession>L0DEE7</accession>
<dbReference type="OrthoDB" id="9791261at2"/>
<feature type="compositionally biased region" description="Low complexity" evidence="2">
    <location>
        <begin position="681"/>
        <end position="691"/>
    </location>
</feature>
<dbReference type="Proteomes" id="UP000010798">
    <property type="component" value="Chromosome"/>
</dbReference>
<feature type="region of interest" description="Disordered" evidence="2">
    <location>
        <begin position="42"/>
        <end position="126"/>
    </location>
</feature>
<dbReference type="EMBL" id="CP003364">
    <property type="protein sequence ID" value="AGA27230.1"/>
    <property type="molecule type" value="Genomic_DNA"/>
</dbReference>
<dbReference type="AlphaFoldDB" id="L0DEE7"/>
<protein>
    <submittedName>
        <fullName evidence="3">Outer membrane protein</fullName>
    </submittedName>
</protein>
<sequence>MSMREPVLVGLLLLMSGCHTPSLRMIDESVAAIVTHPFDEAPAPTLQPVDAPRTPQGAAPASSAPSQERPLPLPPPDGASSPFGAVPATVPKPVDNPPRTDGPPPVTTTPGQGGQSPESPPDDVARTSFTQVDRAPPGQTAPPLRKFELAIPKEIPGAETPLVKLPDEQAGRAEAVTRLFPQLPPLPEEPAPLLGPNGRPYTLADLQQLAAANAPALRQAAADVETAKGVMQQAGLYPNPTIGYEAGPNANNTATGTQGVFIDQVIKTGGKLKLQTASAQMNFRNAELALRRARFDLATTIRTDYYNLLVTRETLRVNKALAHFTDEIFRLQADLLAGGFTASHEPAALRSQAFIVRLGYKQAIANYVYAWKQLVADMGLKQLPLSAVEGQVDRLIPHYDYDAVLAHVLRNHTDVLTARNTLQGARYDLKFAQVTPVPDVEVRGDIWKENTVFPFQNFHALSVGIPFPIWDRNQGNIRAASATLVRAAEGPHQVEVALTNGLAAAYAPYKSNLLAMEYYRRNILPDQVRYYRGVFERRKIDPGVAFGDLVQAQQMLVADVTAYLGVLGSLWTSVVNVANFIQTDDLYQLGKPLELPQLPDFDALHPLPCPHPQTASSPSEVRPATMPVPSASVTDPGPSANGLEQTRPVREPQPDVPPTPPLIPPAVRPSEPPFATDRARPSSAASSRSLS</sequence>
<evidence type="ECO:0000256" key="2">
    <source>
        <dbReference type="SAM" id="MobiDB-lite"/>
    </source>
</evidence>
<evidence type="ECO:0000313" key="3">
    <source>
        <dbReference type="EMBL" id="AGA27230.1"/>
    </source>
</evidence>
<dbReference type="InterPro" id="IPR003423">
    <property type="entry name" value="OMP_efflux"/>
</dbReference>